<evidence type="ECO:0000313" key="11">
    <source>
        <dbReference type="Proteomes" id="UP000683428"/>
    </source>
</evidence>
<evidence type="ECO:0000256" key="6">
    <source>
        <dbReference type="ARBA" id="ARBA00022989"/>
    </source>
</evidence>
<evidence type="ECO:0000256" key="3">
    <source>
        <dbReference type="ARBA" id="ARBA00022481"/>
    </source>
</evidence>
<keyword evidence="4" id="KW-0997">Cell inner membrane</keyword>
<dbReference type="NCBIfam" id="TIGR02532">
    <property type="entry name" value="IV_pilin_GFxxxE"/>
    <property type="match status" value="1"/>
</dbReference>
<accession>A0A975XV88</accession>
<gene>
    <name evidence="10" type="ORF">Azoinq_02985</name>
</gene>
<dbReference type="Pfam" id="PF12019">
    <property type="entry name" value="GspH"/>
    <property type="match status" value="1"/>
</dbReference>
<dbReference type="EMBL" id="CP064782">
    <property type="protein sequence ID" value="QWT49592.1"/>
    <property type="molecule type" value="Genomic_DNA"/>
</dbReference>
<sequence length="222" mass="23308">MLNQGSVCRSGSQGVTLIELLVGMAIFAILMLFSIPAYQEWIQNVKIRTMADGLQNGLQIARNEAVKRNQESRFQLVSSMTGACALSATGPDWIVSMYPVTGLCDQSPDPNTSPLSADFSAATNPLIIQKSPPAPVTNPLVLSATQAGVCFTGMGAMTGDADCGLITTKIDIKPAQGTCKADGGDLRCLRVCISTGGLIRMCDPAVTDHSDPRYCSTDAGAC</sequence>
<keyword evidence="7 8" id="KW-0472">Membrane</keyword>
<keyword evidence="5 8" id="KW-0812">Transmembrane</keyword>
<dbReference type="GO" id="GO:0005886">
    <property type="term" value="C:plasma membrane"/>
    <property type="evidence" value="ECO:0007669"/>
    <property type="project" value="UniProtKB-SubCell"/>
</dbReference>
<feature type="domain" description="General secretion pathway GspH" evidence="9">
    <location>
        <begin position="51"/>
        <end position="197"/>
    </location>
</feature>
<evidence type="ECO:0000313" key="10">
    <source>
        <dbReference type="EMBL" id="QWT49592.1"/>
    </source>
</evidence>
<evidence type="ECO:0000256" key="8">
    <source>
        <dbReference type="SAM" id="Phobius"/>
    </source>
</evidence>
<keyword evidence="6 8" id="KW-1133">Transmembrane helix</keyword>
<evidence type="ECO:0000259" key="9">
    <source>
        <dbReference type="Pfam" id="PF12019"/>
    </source>
</evidence>
<dbReference type="Pfam" id="PF07963">
    <property type="entry name" value="N_methyl"/>
    <property type="match status" value="1"/>
</dbReference>
<dbReference type="Proteomes" id="UP000683428">
    <property type="component" value="Chromosome"/>
</dbReference>
<dbReference type="PROSITE" id="PS00409">
    <property type="entry name" value="PROKAR_NTER_METHYL"/>
    <property type="match status" value="1"/>
</dbReference>
<feature type="transmembrane region" description="Helical" evidence="8">
    <location>
        <begin position="20"/>
        <end position="38"/>
    </location>
</feature>
<keyword evidence="11" id="KW-1185">Reference proteome</keyword>
<reference evidence="10" key="1">
    <citation type="submission" date="2020-11" db="EMBL/GenBank/DDBJ databases">
        <title>Azospira inquinata sp. nov.</title>
        <authorList>
            <person name="Moe W.M."/>
            <person name="Mikes M.C."/>
        </authorList>
    </citation>
    <scope>NUCLEOTIDE SEQUENCE</scope>
    <source>
        <strain evidence="10">Azo-3</strain>
    </source>
</reference>
<dbReference type="AlphaFoldDB" id="A0A975XV88"/>
<evidence type="ECO:0000256" key="5">
    <source>
        <dbReference type="ARBA" id="ARBA00022692"/>
    </source>
</evidence>
<dbReference type="RefSeq" id="WP_216132262.1">
    <property type="nucleotide sequence ID" value="NZ_CP064782.1"/>
</dbReference>
<name>A0A975XV88_9RHOO</name>
<evidence type="ECO:0000256" key="4">
    <source>
        <dbReference type="ARBA" id="ARBA00022519"/>
    </source>
</evidence>
<evidence type="ECO:0000256" key="7">
    <source>
        <dbReference type="ARBA" id="ARBA00023136"/>
    </source>
</evidence>
<organism evidence="10 11">
    <name type="scientific">Azospira inquinata</name>
    <dbReference type="NCBI Taxonomy" id="2785627"/>
    <lineage>
        <taxon>Bacteria</taxon>
        <taxon>Pseudomonadati</taxon>
        <taxon>Pseudomonadota</taxon>
        <taxon>Betaproteobacteria</taxon>
        <taxon>Rhodocyclales</taxon>
        <taxon>Rhodocyclaceae</taxon>
        <taxon>Azospira</taxon>
    </lineage>
</organism>
<dbReference type="GO" id="GO:0015628">
    <property type="term" value="P:protein secretion by the type II secretion system"/>
    <property type="evidence" value="ECO:0007669"/>
    <property type="project" value="InterPro"/>
</dbReference>
<dbReference type="GO" id="GO:0015627">
    <property type="term" value="C:type II protein secretion system complex"/>
    <property type="evidence" value="ECO:0007669"/>
    <property type="project" value="InterPro"/>
</dbReference>
<evidence type="ECO:0000256" key="1">
    <source>
        <dbReference type="ARBA" id="ARBA00004377"/>
    </source>
</evidence>
<protein>
    <submittedName>
        <fullName evidence="10">GspH/FimT family pseudopilin</fullName>
    </submittedName>
</protein>
<evidence type="ECO:0000256" key="2">
    <source>
        <dbReference type="ARBA" id="ARBA00022475"/>
    </source>
</evidence>
<dbReference type="InterPro" id="IPR012902">
    <property type="entry name" value="N_methyl_site"/>
</dbReference>
<dbReference type="InterPro" id="IPR022346">
    <property type="entry name" value="T2SS_GspH"/>
</dbReference>
<comment type="subcellular location">
    <subcellularLocation>
        <location evidence="1">Cell inner membrane</location>
        <topology evidence="1">Single-pass membrane protein</topology>
    </subcellularLocation>
</comment>
<keyword evidence="3" id="KW-0488">Methylation</keyword>
<proteinExistence type="predicted"/>
<keyword evidence="2" id="KW-1003">Cell membrane</keyword>
<dbReference type="KEGG" id="aiq:Azoinq_02985"/>